<dbReference type="Proteomes" id="UP000786185">
    <property type="component" value="Unassembled WGS sequence"/>
</dbReference>
<accession>A0AAW4B886</accession>
<gene>
    <name evidence="1" type="ORF">ERJ77_01655</name>
</gene>
<organism evidence="1 2">
    <name type="scientific">Vibrio anguillarum</name>
    <name type="common">Listonella anguillarum</name>
    <dbReference type="NCBI Taxonomy" id="55601"/>
    <lineage>
        <taxon>Bacteria</taxon>
        <taxon>Pseudomonadati</taxon>
        <taxon>Pseudomonadota</taxon>
        <taxon>Gammaproteobacteria</taxon>
        <taxon>Vibrionales</taxon>
        <taxon>Vibrionaceae</taxon>
        <taxon>Vibrio</taxon>
    </lineage>
</organism>
<dbReference type="AlphaFoldDB" id="A0AAW4B886"/>
<proteinExistence type="predicted"/>
<evidence type="ECO:0000313" key="1">
    <source>
        <dbReference type="EMBL" id="MBF4433219.1"/>
    </source>
</evidence>
<name>A0AAW4B886_VIBAN</name>
<dbReference type="EMBL" id="SCLC01000001">
    <property type="protein sequence ID" value="MBF4433219.1"/>
    <property type="molecule type" value="Genomic_DNA"/>
</dbReference>
<reference evidence="1" key="1">
    <citation type="journal article" date="2021" name="PeerJ">
        <title>Analysis of 44 Vibrio anguillarum genomes reveals high genetic diversity.</title>
        <authorList>
            <person name="Hansen M.J."/>
            <person name="Dalsgaard I."/>
        </authorList>
    </citation>
    <scope>NUCLEOTIDE SEQUENCE</scope>
    <source>
        <strain evidence="1">850617-1/1</strain>
    </source>
</reference>
<evidence type="ECO:0008006" key="3">
    <source>
        <dbReference type="Google" id="ProtNLM"/>
    </source>
</evidence>
<protein>
    <recommendedName>
        <fullName evidence="3">HEAT repeat domain-containing protein</fullName>
    </recommendedName>
</protein>
<evidence type="ECO:0000313" key="2">
    <source>
        <dbReference type="Proteomes" id="UP000786185"/>
    </source>
</evidence>
<sequence length="80" mass="8938">MKLSEILNKDDKALFSVCLKVLGETEFNKVKAKAIAAALHCAKDSSELKKVNIARRAINSVLTAELKRKGITNWRQLLNK</sequence>
<comment type="caution">
    <text evidence="1">The sequence shown here is derived from an EMBL/GenBank/DDBJ whole genome shotgun (WGS) entry which is preliminary data.</text>
</comment>